<dbReference type="EMBL" id="CAJGYM010000021">
    <property type="protein sequence ID" value="CAD6191469.1"/>
    <property type="molecule type" value="Genomic_DNA"/>
</dbReference>
<proteinExistence type="predicted"/>
<feature type="compositionally biased region" description="Polar residues" evidence="1">
    <location>
        <begin position="469"/>
        <end position="485"/>
    </location>
</feature>
<dbReference type="AlphaFoldDB" id="A0A8S1H727"/>
<feature type="compositionally biased region" description="Basic residues" evidence="1">
    <location>
        <begin position="354"/>
        <end position="368"/>
    </location>
</feature>
<evidence type="ECO:0000256" key="1">
    <source>
        <dbReference type="SAM" id="MobiDB-lite"/>
    </source>
</evidence>
<feature type="region of interest" description="Disordered" evidence="1">
    <location>
        <begin position="320"/>
        <end position="397"/>
    </location>
</feature>
<comment type="caution">
    <text evidence="2">The sequence shown here is derived from an EMBL/GenBank/DDBJ whole genome shotgun (WGS) entry which is preliminary data.</text>
</comment>
<evidence type="ECO:0000313" key="2">
    <source>
        <dbReference type="EMBL" id="CAD6191469.1"/>
    </source>
</evidence>
<evidence type="ECO:0000313" key="3">
    <source>
        <dbReference type="Proteomes" id="UP000835052"/>
    </source>
</evidence>
<reference evidence="2" key="1">
    <citation type="submission" date="2020-10" db="EMBL/GenBank/DDBJ databases">
        <authorList>
            <person name="Kikuchi T."/>
        </authorList>
    </citation>
    <scope>NUCLEOTIDE SEQUENCE</scope>
    <source>
        <strain evidence="2">NKZ352</strain>
    </source>
</reference>
<organism evidence="2 3">
    <name type="scientific">Caenorhabditis auriculariae</name>
    <dbReference type="NCBI Taxonomy" id="2777116"/>
    <lineage>
        <taxon>Eukaryota</taxon>
        <taxon>Metazoa</taxon>
        <taxon>Ecdysozoa</taxon>
        <taxon>Nematoda</taxon>
        <taxon>Chromadorea</taxon>
        <taxon>Rhabditida</taxon>
        <taxon>Rhabditina</taxon>
        <taxon>Rhabditomorpha</taxon>
        <taxon>Rhabditoidea</taxon>
        <taxon>Rhabditidae</taxon>
        <taxon>Peloderinae</taxon>
        <taxon>Caenorhabditis</taxon>
    </lineage>
</organism>
<accession>A0A8S1H727</accession>
<feature type="compositionally biased region" description="Basic and acidic residues" evidence="1">
    <location>
        <begin position="144"/>
        <end position="153"/>
    </location>
</feature>
<feature type="region of interest" description="Disordered" evidence="1">
    <location>
        <begin position="140"/>
        <end position="166"/>
    </location>
</feature>
<dbReference type="Proteomes" id="UP000835052">
    <property type="component" value="Unassembled WGS sequence"/>
</dbReference>
<protein>
    <submittedName>
        <fullName evidence="2">Uncharacterized protein</fullName>
    </submittedName>
</protein>
<feature type="region of interest" description="Disordered" evidence="1">
    <location>
        <begin position="82"/>
        <end position="106"/>
    </location>
</feature>
<name>A0A8S1H727_9PELO</name>
<sequence length="485" mass="54783">MVLRSGYTHGCYLERNKHPETCIDDFESEDSMKEMACEVRDDSYYSLENCKICCPYRSEDVSSTSDVNGDWHPSFDTFYSSDTASTAPSSRPSLDGTSLPKQTSDAQAFDQGYVSAMSSSTQLAQGSAFSPPTSFNDFFLDSSKSNRDEKSGDESEDAFATDSANKLEKEDEKLWMPRVEPGEIKKHIGWYNRLLEMRYAYLRGERGVVPPAPPPPLSSTLICASISPMKNPFDLVKNTHPFIKMDIKNRKSKSEIYRRLLIPLPPPHIFTATINQLPPHEYVEFTYALASAALHEIGAKVPSSLPSIPPEIIPMPENIRMMDNTNSSSDSDDSRSTIFSSEGEYSDESESAKQQRKKRKAASKLRRAQRLERHLERRRHQQEKRSEKMRQCLEGNPLIPPKMVPPLPLAIPHPMMMMPFNLPPVHRPIQLQHHQPAPKPRPSNNNTNSHMFNTHKTLLQHQPRPSAARSPTTDTISRSSPRPSA</sequence>
<keyword evidence="3" id="KW-1185">Reference proteome</keyword>
<feature type="compositionally biased region" description="Polar residues" evidence="1">
    <location>
        <begin position="442"/>
        <end position="460"/>
    </location>
</feature>
<gene>
    <name evidence="2" type="ORF">CAUJ_LOCUS7388</name>
</gene>
<feature type="region of interest" description="Disordered" evidence="1">
    <location>
        <begin position="431"/>
        <end position="485"/>
    </location>
</feature>